<reference evidence="1" key="1">
    <citation type="submission" date="2014-11" db="EMBL/GenBank/DDBJ databases">
        <authorList>
            <person name="Amaro Gonzalez C."/>
        </authorList>
    </citation>
    <scope>NUCLEOTIDE SEQUENCE</scope>
</reference>
<organism evidence="1">
    <name type="scientific">Anguilla anguilla</name>
    <name type="common">European freshwater eel</name>
    <name type="synonym">Muraena anguilla</name>
    <dbReference type="NCBI Taxonomy" id="7936"/>
    <lineage>
        <taxon>Eukaryota</taxon>
        <taxon>Metazoa</taxon>
        <taxon>Chordata</taxon>
        <taxon>Craniata</taxon>
        <taxon>Vertebrata</taxon>
        <taxon>Euteleostomi</taxon>
        <taxon>Actinopterygii</taxon>
        <taxon>Neopterygii</taxon>
        <taxon>Teleostei</taxon>
        <taxon>Anguilliformes</taxon>
        <taxon>Anguillidae</taxon>
        <taxon>Anguilla</taxon>
    </lineage>
</organism>
<accession>A0A0E9QC29</accession>
<dbReference type="EMBL" id="GBXM01095587">
    <property type="protein sequence ID" value="JAH12990.1"/>
    <property type="molecule type" value="Transcribed_RNA"/>
</dbReference>
<protein>
    <submittedName>
        <fullName evidence="1">Uncharacterized protein</fullName>
    </submittedName>
</protein>
<sequence>MFWYYILGGKAVKVKGRWVSLVN</sequence>
<dbReference type="EMBL" id="GBXM01072700">
    <property type="protein sequence ID" value="JAH35877.1"/>
    <property type="molecule type" value="Transcribed_RNA"/>
</dbReference>
<evidence type="ECO:0000313" key="1">
    <source>
        <dbReference type="EMBL" id="JAH14426.1"/>
    </source>
</evidence>
<reference evidence="1" key="2">
    <citation type="journal article" date="2015" name="Fish Shellfish Immunol.">
        <title>Early steps in the European eel (Anguilla anguilla)-Vibrio vulnificus interaction in the gills: Role of the RtxA13 toxin.</title>
        <authorList>
            <person name="Callol A."/>
            <person name="Pajuelo D."/>
            <person name="Ebbesson L."/>
            <person name="Teles M."/>
            <person name="MacKenzie S."/>
            <person name="Amaro C."/>
        </authorList>
    </citation>
    <scope>NUCLEOTIDE SEQUENCE</scope>
</reference>
<dbReference type="EMBL" id="GBXM01094151">
    <property type="protein sequence ID" value="JAH14426.1"/>
    <property type="molecule type" value="Transcribed_RNA"/>
</dbReference>
<name>A0A0E9QC29_ANGAN</name>
<dbReference type="AlphaFoldDB" id="A0A0E9QC29"/>
<proteinExistence type="predicted"/>